<dbReference type="RefSeq" id="WP_176215621.1">
    <property type="nucleotide sequence ID" value="NZ_CP155572.1"/>
</dbReference>
<dbReference type="InterPro" id="IPR019554">
    <property type="entry name" value="Soluble_ligand-bd"/>
</dbReference>
<reference evidence="3 4" key="1">
    <citation type="submission" date="2017-04" db="EMBL/GenBank/DDBJ databases">
        <authorList>
            <person name="Afonso C.L."/>
            <person name="Miller P.J."/>
            <person name="Scott M.A."/>
            <person name="Spackman E."/>
            <person name="Goraichik I."/>
            <person name="Dimitrov K.M."/>
            <person name="Suarez D.L."/>
            <person name="Swayne D.E."/>
        </authorList>
    </citation>
    <scope>NUCLEOTIDE SEQUENCE [LARGE SCALE GENOMIC DNA]</scope>
    <source>
        <strain evidence="3 4">DSM 5090</strain>
    </source>
</reference>
<keyword evidence="1" id="KW-1133">Transmembrane helix</keyword>
<evidence type="ECO:0000313" key="3">
    <source>
        <dbReference type="EMBL" id="SMD06447.1"/>
    </source>
</evidence>
<protein>
    <submittedName>
        <fullName evidence="3">SLBB domain-containing protein</fullName>
    </submittedName>
</protein>
<evidence type="ECO:0000313" key="4">
    <source>
        <dbReference type="Proteomes" id="UP000192738"/>
    </source>
</evidence>
<organism evidence="3 4">
    <name type="scientific">Sporomusa malonica</name>
    <dbReference type="NCBI Taxonomy" id="112901"/>
    <lineage>
        <taxon>Bacteria</taxon>
        <taxon>Bacillati</taxon>
        <taxon>Bacillota</taxon>
        <taxon>Negativicutes</taxon>
        <taxon>Selenomonadales</taxon>
        <taxon>Sporomusaceae</taxon>
        <taxon>Sporomusa</taxon>
    </lineage>
</organism>
<dbReference type="Pfam" id="PF10531">
    <property type="entry name" value="SLBB"/>
    <property type="match status" value="1"/>
</dbReference>
<keyword evidence="1" id="KW-0812">Transmembrane</keyword>
<name>A0A1W2EA74_9FIRM</name>
<dbReference type="STRING" id="112901.SAMN04488500_12275"/>
<proteinExistence type="predicted"/>
<accession>A0A1W2EA74</accession>
<dbReference type="Proteomes" id="UP000192738">
    <property type="component" value="Unassembled WGS sequence"/>
</dbReference>
<feature type="domain" description="Soluble ligand binding" evidence="2">
    <location>
        <begin position="73"/>
        <end position="111"/>
    </location>
</feature>
<dbReference type="AlphaFoldDB" id="A0A1W2EA74"/>
<dbReference type="Gene3D" id="3.10.560.10">
    <property type="entry name" value="Outer membrane lipoprotein wza domain like"/>
    <property type="match status" value="1"/>
</dbReference>
<sequence length="136" mass="15186">MRGQMPPCPSRIDQLNKRKKKFRLSKQFAQVTAMAFLITIFTLFAFPSYDTHSAYGSQQTSIPAPPADTFKRVSGYVYKPGVYKVPENYRIIDVVAVAGGFSPGAAPERIDINQEIGQEFIIEIPGKSPFPDVKKK</sequence>
<keyword evidence="4" id="KW-1185">Reference proteome</keyword>
<evidence type="ECO:0000259" key="2">
    <source>
        <dbReference type="Pfam" id="PF10531"/>
    </source>
</evidence>
<feature type="transmembrane region" description="Helical" evidence="1">
    <location>
        <begin position="28"/>
        <end position="49"/>
    </location>
</feature>
<evidence type="ECO:0000256" key="1">
    <source>
        <dbReference type="SAM" id="Phobius"/>
    </source>
</evidence>
<keyword evidence="1" id="KW-0472">Membrane</keyword>
<gene>
    <name evidence="3" type="ORF">SAMN04488500_12275</name>
</gene>
<dbReference type="EMBL" id="FWXI01000022">
    <property type="protein sequence ID" value="SMD06447.1"/>
    <property type="molecule type" value="Genomic_DNA"/>
</dbReference>